<feature type="compositionally biased region" description="Polar residues" evidence="1">
    <location>
        <begin position="73"/>
        <end position="83"/>
    </location>
</feature>
<dbReference type="Proteomes" id="UP000694568">
    <property type="component" value="Unplaced"/>
</dbReference>
<dbReference type="GeneTree" id="ENSGT01050000245166"/>
<sequence length="515" mass="57118">MPPFSVEDYYKLLQKIVILETKLQRLEVNLEVNGSCGNDTTLLLTQNNGQKHANTRLTSTCKTTDKQEGCGISNKSTSDSPPWNSFGAKPKSKSFSWKGRLTGRAQHPEICDMNGWPALPSRQSASSTPVLSRTQPWTAAKGRISNKMPPQQLSVQLDNRFAPLLQDPGHDLDCVSSSHSRVRTESNSKSKKLQGKLTTGHQTLIVGDSAVKDIKSSKNTKILCFPKDMVSDLAQRIPDIMAAHPTVKNIILHIGSHDVVKQQSEVLNRDFMNLLNTVSSLNAEVFISGPIPPVRIGAERFSRLLALNKWLSTACTVHSLRFIDNFNIFWDRRHLFKADGLFLNKPGVKLFTSSLHYFLHHTSAPSAKDTGQDKSTQTKQEEDTTKCGSDPPQPPPEQRFDHGGPQSGDEKSQPPSPVQHSSNPRTITDAFEDPSLSPFTLSPVSPCHMLGFTDRMEQLVDAGTKFTPLHSPITRPQHQPLKVKRQAPLPPQGRQLTPSQQTDKYACVQNETSFN</sequence>
<protein>
    <recommendedName>
        <fullName evidence="4">OSK domain-containing protein</fullName>
    </recommendedName>
</protein>
<reference evidence="2" key="2">
    <citation type="submission" date="2025-09" db="UniProtKB">
        <authorList>
            <consortium name="Ensembl"/>
        </authorList>
    </citation>
    <scope>IDENTIFICATION</scope>
</reference>
<dbReference type="AlphaFoldDB" id="A0A8C9XI99"/>
<evidence type="ECO:0000256" key="1">
    <source>
        <dbReference type="SAM" id="MobiDB-lite"/>
    </source>
</evidence>
<evidence type="ECO:0008006" key="4">
    <source>
        <dbReference type="Google" id="ProtNLM"/>
    </source>
</evidence>
<evidence type="ECO:0000313" key="2">
    <source>
        <dbReference type="Ensembl" id="ENSSLUP00000011333.1"/>
    </source>
</evidence>
<dbReference type="Gene3D" id="3.40.50.12690">
    <property type="match status" value="1"/>
</dbReference>
<feature type="region of interest" description="Disordered" evidence="1">
    <location>
        <begin position="64"/>
        <end position="91"/>
    </location>
</feature>
<feature type="compositionally biased region" description="Basic and acidic residues" evidence="1">
    <location>
        <begin position="398"/>
        <end position="412"/>
    </location>
</feature>
<feature type="region of interest" description="Disordered" evidence="1">
    <location>
        <begin position="175"/>
        <end position="196"/>
    </location>
</feature>
<feature type="region of interest" description="Disordered" evidence="1">
    <location>
        <begin position="471"/>
        <end position="515"/>
    </location>
</feature>
<name>A0A8C9XI99_SANLU</name>
<accession>A0A8C9XI99</accession>
<feature type="compositionally biased region" description="Polar residues" evidence="1">
    <location>
        <begin position="494"/>
        <end position="515"/>
    </location>
</feature>
<evidence type="ECO:0000313" key="3">
    <source>
        <dbReference type="Proteomes" id="UP000694568"/>
    </source>
</evidence>
<dbReference type="SUPFAM" id="SSF52266">
    <property type="entry name" value="SGNH hydrolase"/>
    <property type="match status" value="1"/>
</dbReference>
<dbReference type="Gene3D" id="3.40.50.12700">
    <property type="match status" value="1"/>
</dbReference>
<reference evidence="2" key="1">
    <citation type="submission" date="2025-08" db="UniProtKB">
        <authorList>
            <consortium name="Ensembl"/>
        </authorList>
    </citation>
    <scope>IDENTIFICATION</scope>
</reference>
<organism evidence="2 3">
    <name type="scientific">Sander lucioperca</name>
    <name type="common">Pike-perch</name>
    <name type="synonym">Perca lucioperca</name>
    <dbReference type="NCBI Taxonomy" id="283035"/>
    <lineage>
        <taxon>Eukaryota</taxon>
        <taxon>Metazoa</taxon>
        <taxon>Chordata</taxon>
        <taxon>Craniata</taxon>
        <taxon>Vertebrata</taxon>
        <taxon>Euteleostomi</taxon>
        <taxon>Actinopterygii</taxon>
        <taxon>Neopterygii</taxon>
        <taxon>Teleostei</taxon>
        <taxon>Neoteleostei</taxon>
        <taxon>Acanthomorphata</taxon>
        <taxon>Eupercaria</taxon>
        <taxon>Perciformes</taxon>
        <taxon>Percoidei</taxon>
        <taxon>Percidae</taxon>
        <taxon>Luciopercinae</taxon>
        <taxon>Sander</taxon>
    </lineage>
</organism>
<proteinExistence type="predicted"/>
<feature type="region of interest" description="Disordered" evidence="1">
    <location>
        <begin position="364"/>
        <end position="437"/>
    </location>
</feature>
<keyword evidence="3" id="KW-1185">Reference proteome</keyword>
<dbReference type="Ensembl" id="ENSSLUT00000011727.1">
    <property type="protein sequence ID" value="ENSSLUP00000011333.1"/>
    <property type="gene ID" value="ENSSLUG00000005414.1"/>
</dbReference>